<evidence type="ECO:0000256" key="1">
    <source>
        <dbReference type="ARBA" id="ARBA00004141"/>
    </source>
</evidence>
<accession>A0AAD9VWP4</accession>
<evidence type="ECO:0000313" key="10">
    <source>
        <dbReference type="Proteomes" id="UP001265746"/>
    </source>
</evidence>
<dbReference type="GO" id="GO:0016020">
    <property type="term" value="C:membrane"/>
    <property type="evidence" value="ECO:0007669"/>
    <property type="project" value="UniProtKB-SubCell"/>
</dbReference>
<evidence type="ECO:0000256" key="5">
    <source>
        <dbReference type="ARBA" id="ARBA00022840"/>
    </source>
</evidence>
<comment type="subcellular location">
    <subcellularLocation>
        <location evidence="1">Membrane</location>
        <topology evidence="1">Multi-pass membrane protein</topology>
    </subcellularLocation>
</comment>
<feature type="transmembrane region" description="Helical" evidence="8">
    <location>
        <begin position="1041"/>
        <end position="1062"/>
    </location>
</feature>
<dbReference type="EMBL" id="JAUJFL010000011">
    <property type="protein sequence ID" value="KAK2596526.1"/>
    <property type="molecule type" value="Genomic_DNA"/>
</dbReference>
<dbReference type="GO" id="GO:0005524">
    <property type="term" value="F:ATP binding"/>
    <property type="evidence" value="ECO:0007669"/>
    <property type="project" value="UniProtKB-KW"/>
</dbReference>
<reference evidence="9" key="1">
    <citation type="submission" date="2023-06" db="EMBL/GenBank/DDBJ databases">
        <authorList>
            <person name="Noh H."/>
        </authorList>
    </citation>
    <scope>NUCLEOTIDE SEQUENCE</scope>
    <source>
        <strain evidence="9">DUCC20226</strain>
    </source>
</reference>
<keyword evidence="7 8" id="KW-0472">Membrane</keyword>
<evidence type="ECO:0000256" key="4">
    <source>
        <dbReference type="ARBA" id="ARBA00022741"/>
    </source>
</evidence>
<evidence type="ECO:0000256" key="2">
    <source>
        <dbReference type="ARBA" id="ARBA00022448"/>
    </source>
</evidence>
<dbReference type="AlphaFoldDB" id="A0AAD9VWP4"/>
<dbReference type="InterPro" id="IPR013126">
    <property type="entry name" value="Hsp_70_fam"/>
</dbReference>
<evidence type="ECO:0000256" key="6">
    <source>
        <dbReference type="ARBA" id="ARBA00022989"/>
    </source>
</evidence>
<feature type="transmembrane region" description="Helical" evidence="8">
    <location>
        <begin position="735"/>
        <end position="755"/>
    </location>
</feature>
<feature type="transmembrane region" description="Helical" evidence="8">
    <location>
        <begin position="767"/>
        <end position="785"/>
    </location>
</feature>
<keyword evidence="3 8" id="KW-0812">Transmembrane</keyword>
<name>A0AAD9VWP4_PHOAM</name>
<organism evidence="9 10">
    <name type="scientific">Phomopsis amygdali</name>
    <name type="common">Fusicoccum amygdali</name>
    <dbReference type="NCBI Taxonomy" id="1214568"/>
    <lineage>
        <taxon>Eukaryota</taxon>
        <taxon>Fungi</taxon>
        <taxon>Dikarya</taxon>
        <taxon>Ascomycota</taxon>
        <taxon>Pezizomycotina</taxon>
        <taxon>Sordariomycetes</taxon>
        <taxon>Sordariomycetidae</taxon>
        <taxon>Diaporthales</taxon>
        <taxon>Diaporthaceae</taxon>
        <taxon>Diaporthe</taxon>
    </lineage>
</organism>
<feature type="transmembrane region" description="Helical" evidence="8">
    <location>
        <begin position="805"/>
        <end position="823"/>
    </location>
</feature>
<keyword evidence="10" id="KW-1185">Reference proteome</keyword>
<dbReference type="Proteomes" id="UP001265746">
    <property type="component" value="Unassembled WGS sequence"/>
</dbReference>
<dbReference type="Gene3D" id="3.30.420.40">
    <property type="match status" value="1"/>
</dbReference>
<evidence type="ECO:0000256" key="8">
    <source>
        <dbReference type="SAM" id="Phobius"/>
    </source>
</evidence>
<comment type="caution">
    <text evidence="9">The sequence shown here is derived from an EMBL/GenBank/DDBJ whole genome shotgun (WGS) entry which is preliminary data.</text>
</comment>
<gene>
    <name evidence="9" type="ORF">N8I77_013412</name>
</gene>
<keyword evidence="5" id="KW-0067">ATP-binding</keyword>
<keyword evidence="4" id="KW-0547">Nucleotide-binding</keyword>
<dbReference type="Pfam" id="PF13520">
    <property type="entry name" value="AA_permease_2"/>
    <property type="match status" value="1"/>
</dbReference>
<proteinExistence type="predicted"/>
<sequence>MSVPITNLADDRLVISLDFGTTYSGVAYAFNVPGKKADVVPIQDWPGLEGYRQPKVPTLIMYDEKDPSKFKWGGQVDWRDPAVQGVKLLLDPDQPRPAYLPVSSLKKDRKALGKPPVDVAADFIGAIYKHALSVIQSAELQGYFNFCQKEFVLSVPAVWSDKAKDLTLKAAKKAGIHPVTLIKEPEAAALYTLTTHDHAINTGDSFVLCDAGGGTVDLITYEIKKIEPHLELTELVPGKGGMAGSLGLNKRFEEAVRDVVGEDQVFHLKKTVGWAKALNEFDKNIKTAFNGDLADIHYVSFPKAELRDDLDEGLTDNCWEMTGAVLQEIFDPIIQDILRLVDEQVKDALYKRGQNVKAIFLVGGFGSSRYLKGCLERVYKSMDIQVVQPHDAWGAIVNGAVLSRVSNQASVVSTQAVRHYGVCSWAIFNPLTDHGKAPEYHPDEGKFRVEKLTWYIYMGEDLQRDQTIKFSFMQTLEKNYTPADLIFHSKLYFSEAKVAPDYPGPDVKSCCTVRSDLRGIGRNKLVKRRGADGRTYFDVHYNLVLCTAHANLKFSLEIDGKEMGSVEASYEVKKELACINVSEQNGALGRDDAKRGADTLKEQTRTRRLFSTPQLFAFSLVYLGTWYSIATNMYFALNNGGPAAWFWSYIIVVAGVLCQAATFGEMASIQPIAGAQYYWTWNFSPPGCKRFLAWMQGWMTWTGYVALLASCLNGNTLVLEGMIQLTHPDYEPGGWHTTVIIFATVAFCSVVNLFAFRLVPWFELLSGILNICLFFIFIVVLWVLSPRNSTAIFFESNVSSGWDNYFVAANLAALSNIFLFCSFESVIHMGEETRDAKRAVPTAMFWAVFTNGLLGFVMVITFAMCMPSVDILLNSSSPLVTIILNTTGSLKATTAMTSGLVVLGISGNMGVVSSVSRLTWAWARDGGLPKYFSIVDGKSRVPARAVVMTSIIVLLLSLLNIGSSSYIALNAIVSLSSLAIYMSYAIVLACVLYARLTNGLQLGQWNLGRAGTATNVLGLIYIIYAMIWLPFPTDLPATASNMNYCGPVFGAVLVAAITLWFVKAQRGWDGPNSAVVDFVLKTES</sequence>
<dbReference type="GO" id="GO:0140662">
    <property type="term" value="F:ATP-dependent protein folding chaperone"/>
    <property type="evidence" value="ECO:0007669"/>
    <property type="project" value="InterPro"/>
</dbReference>
<protein>
    <submittedName>
        <fullName evidence="9">Uncharacterized protein</fullName>
    </submittedName>
</protein>
<feature type="transmembrane region" description="Helical" evidence="8">
    <location>
        <begin position="643"/>
        <end position="663"/>
    </location>
</feature>
<evidence type="ECO:0000256" key="3">
    <source>
        <dbReference type="ARBA" id="ARBA00022692"/>
    </source>
</evidence>
<feature type="transmembrane region" description="Helical" evidence="8">
    <location>
        <begin position="698"/>
        <end position="723"/>
    </location>
</feature>
<dbReference type="SUPFAM" id="SSF53067">
    <property type="entry name" value="Actin-like ATPase domain"/>
    <property type="match status" value="2"/>
</dbReference>
<dbReference type="CDD" id="cd10170">
    <property type="entry name" value="ASKHA_NBD_HSP70"/>
    <property type="match status" value="1"/>
</dbReference>
<dbReference type="InterPro" id="IPR043129">
    <property type="entry name" value="ATPase_NBD"/>
</dbReference>
<dbReference type="Pfam" id="PF00012">
    <property type="entry name" value="HSP70"/>
    <property type="match status" value="1"/>
</dbReference>
<feature type="transmembrane region" description="Helical" evidence="8">
    <location>
        <begin position="967"/>
        <end position="994"/>
    </location>
</feature>
<keyword evidence="6 8" id="KW-1133">Transmembrane helix</keyword>
<feature type="transmembrane region" description="Helical" evidence="8">
    <location>
        <begin position="1006"/>
        <end position="1029"/>
    </location>
</feature>
<dbReference type="PANTHER" id="PTHR45649">
    <property type="entry name" value="AMINO-ACID PERMEASE BAT1"/>
    <property type="match status" value="1"/>
</dbReference>
<evidence type="ECO:0000313" key="9">
    <source>
        <dbReference type="EMBL" id="KAK2596526.1"/>
    </source>
</evidence>
<feature type="transmembrane region" description="Helical" evidence="8">
    <location>
        <begin position="615"/>
        <end position="637"/>
    </location>
</feature>
<feature type="transmembrane region" description="Helical" evidence="8">
    <location>
        <begin position="844"/>
        <end position="869"/>
    </location>
</feature>
<feature type="transmembrane region" description="Helical" evidence="8">
    <location>
        <begin position="900"/>
        <end position="920"/>
    </location>
</feature>
<keyword evidence="2" id="KW-0813">Transport</keyword>
<feature type="transmembrane region" description="Helical" evidence="8">
    <location>
        <begin position="941"/>
        <end position="961"/>
    </location>
</feature>
<dbReference type="InterPro" id="IPR002293">
    <property type="entry name" value="AA/rel_permease1"/>
</dbReference>
<dbReference type="PANTHER" id="PTHR45649:SF5">
    <property type="entry name" value="GABA TRANSPORTER (EUROFUNG)-RELATED"/>
    <property type="match status" value="1"/>
</dbReference>
<dbReference type="Gene3D" id="1.20.1740.10">
    <property type="entry name" value="Amino acid/polyamine transporter I"/>
    <property type="match status" value="1"/>
</dbReference>
<dbReference type="GO" id="GO:0022857">
    <property type="term" value="F:transmembrane transporter activity"/>
    <property type="evidence" value="ECO:0007669"/>
    <property type="project" value="InterPro"/>
</dbReference>
<evidence type="ECO:0000256" key="7">
    <source>
        <dbReference type="ARBA" id="ARBA00023136"/>
    </source>
</evidence>